<dbReference type="SMART" id="SM00532">
    <property type="entry name" value="LIGANc"/>
    <property type="match status" value="1"/>
</dbReference>
<accession>A0A2K1IK62</accession>
<dbReference type="GO" id="GO:0046872">
    <property type="term" value="F:metal ion binding"/>
    <property type="evidence" value="ECO:0007669"/>
    <property type="project" value="UniProtKB-KW"/>
</dbReference>
<feature type="region of interest" description="Disordered" evidence="13">
    <location>
        <begin position="913"/>
        <end position="953"/>
    </location>
</feature>
<dbReference type="PANTHER" id="PTHR23389:SF9">
    <property type="entry name" value="DNA LIGASE"/>
    <property type="match status" value="1"/>
</dbReference>
<reference evidence="15 17" key="2">
    <citation type="journal article" date="2018" name="Plant J.">
        <title>The Physcomitrella patens chromosome-scale assembly reveals moss genome structure and evolution.</title>
        <authorList>
            <person name="Lang D."/>
            <person name="Ullrich K.K."/>
            <person name="Murat F."/>
            <person name="Fuchs J."/>
            <person name="Jenkins J."/>
            <person name="Haas F.B."/>
            <person name="Piednoel M."/>
            <person name="Gundlach H."/>
            <person name="Van Bel M."/>
            <person name="Meyberg R."/>
            <person name="Vives C."/>
            <person name="Morata J."/>
            <person name="Symeonidi A."/>
            <person name="Hiss M."/>
            <person name="Muchero W."/>
            <person name="Kamisugi Y."/>
            <person name="Saleh O."/>
            <person name="Blanc G."/>
            <person name="Decker E.L."/>
            <person name="van Gessel N."/>
            <person name="Grimwood J."/>
            <person name="Hayes R.D."/>
            <person name="Graham S.W."/>
            <person name="Gunter L.E."/>
            <person name="McDaniel S.F."/>
            <person name="Hoernstein S.N.W."/>
            <person name="Larsson A."/>
            <person name="Li F.W."/>
            <person name="Perroud P.F."/>
            <person name="Phillips J."/>
            <person name="Ranjan P."/>
            <person name="Rokshar D.S."/>
            <person name="Rothfels C.J."/>
            <person name="Schneider L."/>
            <person name="Shu S."/>
            <person name="Stevenson D.W."/>
            <person name="Thummler F."/>
            <person name="Tillich M."/>
            <person name="Villarreal Aguilar J.C."/>
            <person name="Widiez T."/>
            <person name="Wong G.K."/>
            <person name="Wymore A."/>
            <person name="Zhang Y."/>
            <person name="Zimmer A.D."/>
            <person name="Quatrano R.S."/>
            <person name="Mayer K.F.X."/>
            <person name="Goodstein D."/>
            <person name="Casacuberta J.M."/>
            <person name="Vandepoele K."/>
            <person name="Reski R."/>
            <person name="Cuming A.C."/>
            <person name="Tuskan G.A."/>
            <person name="Maumus F."/>
            <person name="Salse J."/>
            <person name="Schmutz J."/>
            <person name="Rensing S.A."/>
        </authorList>
    </citation>
    <scope>NUCLEOTIDE SEQUENCE [LARGE SCALE GENOMIC DNA]</scope>
    <source>
        <strain evidence="16 17">cv. Gransden 2004</strain>
    </source>
</reference>
<comment type="function">
    <text evidence="2">DNA ligase that catalyzes the formation of phosphodiester linkages between 5'-phosphoryl and 3'-hydroxyl groups in double-stranded DNA using NAD as a coenzyme and as the energy source for the reaction. It is essential for DNA replication and repair of damaged DNA.</text>
</comment>
<keyword evidence="8" id="KW-0862">Zinc</keyword>
<dbReference type="EnsemblPlants" id="Pp3c23_20740V3.1">
    <property type="protein sequence ID" value="Pp3c23_20740V3.1"/>
    <property type="gene ID" value="Pp3c23_20740"/>
</dbReference>
<dbReference type="EC" id="6.5.1.2" evidence="3"/>
<evidence type="ECO:0000256" key="6">
    <source>
        <dbReference type="ARBA" id="ARBA00022723"/>
    </source>
</evidence>
<dbReference type="CDD" id="cd00114">
    <property type="entry name" value="LIGANc"/>
    <property type="match status" value="1"/>
</dbReference>
<dbReference type="InterPro" id="IPR003583">
    <property type="entry name" value="Hlx-hairpin-Hlx_DNA-bd_motif"/>
</dbReference>
<keyword evidence="10" id="KW-0520">NAD</keyword>
<dbReference type="EMBL" id="ABEU02000023">
    <property type="protein sequence ID" value="PNR29662.1"/>
    <property type="molecule type" value="Genomic_DNA"/>
</dbReference>
<dbReference type="Gramene" id="Pp3c23_20740V3.2">
    <property type="protein sequence ID" value="Pp3c23_20740V3.2"/>
    <property type="gene ID" value="Pp3c23_20740"/>
</dbReference>
<dbReference type="Gene3D" id="3.40.50.10190">
    <property type="entry name" value="BRCT domain"/>
    <property type="match status" value="1"/>
</dbReference>
<dbReference type="RefSeq" id="XP_024361735.1">
    <property type="nucleotide sequence ID" value="XM_024505967.2"/>
</dbReference>
<dbReference type="GO" id="GO:0003677">
    <property type="term" value="F:DNA binding"/>
    <property type="evidence" value="ECO:0007669"/>
    <property type="project" value="InterPro"/>
</dbReference>
<feature type="domain" description="BRCT" evidence="14">
    <location>
        <begin position="951"/>
        <end position="1029"/>
    </location>
</feature>
<dbReference type="InterPro" id="IPR041663">
    <property type="entry name" value="DisA/LigA_HHH"/>
</dbReference>
<dbReference type="Proteomes" id="UP000006727">
    <property type="component" value="Chromosome 23"/>
</dbReference>
<dbReference type="InterPro" id="IPR018239">
    <property type="entry name" value="DNA_ligase_AS"/>
</dbReference>
<dbReference type="AlphaFoldDB" id="A0A2K1IK62"/>
<evidence type="ECO:0000256" key="9">
    <source>
        <dbReference type="ARBA" id="ARBA00022842"/>
    </source>
</evidence>
<dbReference type="InterPro" id="IPR013840">
    <property type="entry name" value="DNAligase_N"/>
</dbReference>
<dbReference type="SUPFAM" id="SSF47781">
    <property type="entry name" value="RuvA domain 2-like"/>
    <property type="match status" value="1"/>
</dbReference>
<dbReference type="Pfam" id="PF03120">
    <property type="entry name" value="OB_DNA_ligase"/>
    <property type="match status" value="1"/>
</dbReference>
<evidence type="ECO:0000256" key="1">
    <source>
        <dbReference type="ARBA" id="ARBA00001946"/>
    </source>
</evidence>
<dbReference type="Gene3D" id="2.40.50.140">
    <property type="entry name" value="Nucleic acid-binding proteins"/>
    <property type="match status" value="1"/>
</dbReference>
<evidence type="ECO:0000256" key="13">
    <source>
        <dbReference type="SAM" id="MobiDB-lite"/>
    </source>
</evidence>
<dbReference type="InterPro" id="IPR004150">
    <property type="entry name" value="NAD_DNA_ligase_OB"/>
</dbReference>
<proteinExistence type="inferred from homology"/>
<dbReference type="SMART" id="SM00292">
    <property type="entry name" value="BRCT"/>
    <property type="match status" value="1"/>
</dbReference>
<dbReference type="Pfam" id="PF12826">
    <property type="entry name" value="HHH_2"/>
    <property type="match status" value="1"/>
</dbReference>
<keyword evidence="9" id="KW-0460">Magnesium</keyword>
<dbReference type="SUPFAM" id="SSF56091">
    <property type="entry name" value="DNA ligase/mRNA capping enzyme, catalytic domain"/>
    <property type="match status" value="1"/>
</dbReference>
<feature type="region of interest" description="Disordered" evidence="13">
    <location>
        <begin position="1030"/>
        <end position="1051"/>
    </location>
</feature>
<dbReference type="GeneID" id="112275533"/>
<name>A0A2K1IK62_PHYPA</name>
<dbReference type="SUPFAM" id="SSF50249">
    <property type="entry name" value="Nucleic acid-binding proteins"/>
    <property type="match status" value="1"/>
</dbReference>
<evidence type="ECO:0000313" key="17">
    <source>
        <dbReference type="Proteomes" id="UP000006727"/>
    </source>
</evidence>
<dbReference type="SMART" id="SM00278">
    <property type="entry name" value="HhH1"/>
    <property type="match status" value="2"/>
</dbReference>
<dbReference type="CDD" id="cd17748">
    <property type="entry name" value="BRCT_DNA_ligase_like"/>
    <property type="match status" value="1"/>
</dbReference>
<dbReference type="PROSITE" id="PS01055">
    <property type="entry name" value="DNA_LIGASE_N1"/>
    <property type="match status" value="1"/>
</dbReference>
<keyword evidence="17" id="KW-1185">Reference proteome</keyword>
<dbReference type="KEGG" id="ppp:112275533"/>
<evidence type="ECO:0000256" key="10">
    <source>
        <dbReference type="ARBA" id="ARBA00023027"/>
    </source>
</evidence>
<dbReference type="PROSITE" id="PS50172">
    <property type="entry name" value="BRCT"/>
    <property type="match status" value="1"/>
</dbReference>
<dbReference type="Pfam" id="PF00533">
    <property type="entry name" value="BRCT"/>
    <property type="match status" value="1"/>
</dbReference>
<dbReference type="Gene3D" id="3.30.470.30">
    <property type="entry name" value="DNA ligase/mRNA capping enzyme"/>
    <property type="match status" value="1"/>
</dbReference>
<protein>
    <recommendedName>
        <fullName evidence="3">DNA ligase (NAD(+))</fullName>
        <ecNumber evidence="3">6.5.1.2</ecNumber>
    </recommendedName>
</protein>
<evidence type="ECO:0000313" key="16">
    <source>
        <dbReference type="EnsemblPlants" id="Pp3c23_20740V3.1"/>
    </source>
</evidence>
<dbReference type="OrthoDB" id="446168at2759"/>
<dbReference type="Gramene" id="Pp3c23_20740V3.1">
    <property type="protein sequence ID" value="Pp3c23_20740V3.1"/>
    <property type="gene ID" value="Pp3c23_20740"/>
</dbReference>
<keyword evidence="7" id="KW-0227">DNA damage</keyword>
<dbReference type="PaxDb" id="3218-PP1S49_45V6.1"/>
<evidence type="ECO:0000256" key="5">
    <source>
        <dbReference type="ARBA" id="ARBA00022705"/>
    </source>
</evidence>
<dbReference type="InterPro" id="IPR010994">
    <property type="entry name" value="RuvA_2-like"/>
</dbReference>
<reference evidence="15 17" key="1">
    <citation type="journal article" date="2008" name="Science">
        <title>The Physcomitrella genome reveals evolutionary insights into the conquest of land by plants.</title>
        <authorList>
            <person name="Rensing S."/>
            <person name="Lang D."/>
            <person name="Zimmer A."/>
            <person name="Terry A."/>
            <person name="Salamov A."/>
            <person name="Shapiro H."/>
            <person name="Nishiyama T."/>
            <person name="Perroud P.-F."/>
            <person name="Lindquist E."/>
            <person name="Kamisugi Y."/>
            <person name="Tanahashi T."/>
            <person name="Sakakibara K."/>
            <person name="Fujita T."/>
            <person name="Oishi K."/>
            <person name="Shin-I T."/>
            <person name="Kuroki Y."/>
            <person name="Toyoda A."/>
            <person name="Suzuki Y."/>
            <person name="Hashimoto A."/>
            <person name="Yamaguchi K."/>
            <person name="Sugano A."/>
            <person name="Kohara Y."/>
            <person name="Fujiyama A."/>
            <person name="Anterola A."/>
            <person name="Aoki S."/>
            <person name="Ashton N."/>
            <person name="Barbazuk W.B."/>
            <person name="Barker E."/>
            <person name="Bennetzen J."/>
            <person name="Bezanilla M."/>
            <person name="Blankenship R."/>
            <person name="Cho S.H."/>
            <person name="Dutcher S."/>
            <person name="Estelle M."/>
            <person name="Fawcett J.A."/>
            <person name="Gundlach H."/>
            <person name="Hanada K."/>
            <person name="Heyl A."/>
            <person name="Hicks K.A."/>
            <person name="Hugh J."/>
            <person name="Lohr M."/>
            <person name="Mayer K."/>
            <person name="Melkozernov A."/>
            <person name="Murata T."/>
            <person name="Nelson D."/>
            <person name="Pils B."/>
            <person name="Prigge M."/>
            <person name="Reiss B."/>
            <person name="Renner T."/>
            <person name="Rombauts S."/>
            <person name="Rushton P."/>
            <person name="Sanderfoot A."/>
            <person name="Schween G."/>
            <person name="Shiu S.-H."/>
            <person name="Stueber K."/>
            <person name="Theodoulou F.L."/>
            <person name="Tu H."/>
            <person name="Van de Peer Y."/>
            <person name="Verrier P.J."/>
            <person name="Waters E."/>
            <person name="Wood A."/>
            <person name="Yang L."/>
            <person name="Cove D."/>
            <person name="Cuming A."/>
            <person name="Hasebe M."/>
            <person name="Lucas S."/>
            <person name="Mishler D.B."/>
            <person name="Reski R."/>
            <person name="Grigoriev I."/>
            <person name="Quatrano R.S."/>
            <person name="Boore J.L."/>
        </authorList>
    </citation>
    <scope>NUCLEOTIDE SEQUENCE [LARGE SCALE GENOMIC DNA]</scope>
    <source>
        <strain evidence="16 17">cv. Gransden 2004</strain>
    </source>
</reference>
<feature type="compositionally biased region" description="Polar residues" evidence="13">
    <location>
        <begin position="927"/>
        <end position="939"/>
    </location>
</feature>
<dbReference type="GO" id="GO:0006281">
    <property type="term" value="P:DNA repair"/>
    <property type="evidence" value="ECO:0007669"/>
    <property type="project" value="UniProtKB-KW"/>
</dbReference>
<keyword evidence="5" id="KW-0235">DNA replication</keyword>
<dbReference type="InterPro" id="IPR001357">
    <property type="entry name" value="BRCT_dom"/>
</dbReference>
<evidence type="ECO:0000256" key="4">
    <source>
        <dbReference type="ARBA" id="ARBA00022598"/>
    </source>
</evidence>
<dbReference type="HAMAP" id="MF_01588">
    <property type="entry name" value="DNA_ligase_A"/>
    <property type="match status" value="1"/>
</dbReference>
<dbReference type="SUPFAM" id="SSF52113">
    <property type="entry name" value="BRCT domain"/>
    <property type="match status" value="1"/>
</dbReference>
<feature type="region of interest" description="Disordered" evidence="13">
    <location>
        <begin position="187"/>
        <end position="220"/>
    </location>
</feature>
<evidence type="ECO:0000313" key="15">
    <source>
        <dbReference type="EMBL" id="PNR29662.1"/>
    </source>
</evidence>
<comment type="catalytic activity">
    <reaction evidence="12">
        <text>NAD(+) + (deoxyribonucleotide)n-3'-hydroxyl + 5'-phospho-(deoxyribonucleotide)m = (deoxyribonucleotide)n+m + AMP + beta-nicotinamide D-nucleotide.</text>
        <dbReference type="EC" id="6.5.1.2"/>
    </reaction>
</comment>
<dbReference type="Gene3D" id="1.10.150.20">
    <property type="entry name" value="5' to 3' exonuclease, C-terminal subdomain"/>
    <property type="match status" value="2"/>
</dbReference>
<dbReference type="InterPro" id="IPR012340">
    <property type="entry name" value="NA-bd_OB-fold"/>
</dbReference>
<dbReference type="InterPro" id="IPR001679">
    <property type="entry name" value="DNA_ligase"/>
</dbReference>
<feature type="compositionally biased region" description="Low complexity" evidence="13">
    <location>
        <begin position="196"/>
        <end position="216"/>
    </location>
</feature>
<evidence type="ECO:0000256" key="12">
    <source>
        <dbReference type="ARBA" id="ARBA00034005"/>
    </source>
</evidence>
<sequence>MDLERSLNLEDMQRSWIKRGRRQGCMRSKLLSLANLYTHTLSPALSPSIRRRAAGSLPFQKLQSSDRISYRMRRMAFVMNSHPLRPSFGLEFVQRGGDFDGREFRIRGSLSTKSCKEFERKLVAQCVDRVSSEGESSGRASGLKYLDQNCVLNGAFEASTTDGLLSFLEETNSVNLELITRGTGDSIGLRDFDPDSSNQTLSSSTSASSEMVTSSTHGGFNASQESMPSMNLGAAETIFEQCCGRSQVKSAGVWGAMQSVSVDEAVAVTCNQSLVSAIGHQSTLRASSRHKLLAASKGAVETADSESEHPLVDGDILDRVETLRRVIADYSYQYHTLGNPLISDSAYDALVRELKDLESKLPAEASEESVTAKVGAPPPLEIAKVRHAVPMLSLAAVYKEDELKAWHERLQQRLNRMSNGEQPSTGAWVVEPKVDGIALTLLYERGKLVCAATRGDGAEGEDVTHNARNLKGVPEVLSDHHKEINLQESVLEVRGEVYMTLLDFQELNDMKVKGGEKPFANPRNATAGSMRILKNRDGDDRRLSFMAYAILSPEDNVSAGVETPPRLVRAQWDALNLLKQLDFSVNDDNRKFASFDDALHYATRWRDSRSTLKYESDGVVFKINDLATQAKLGVVGSDPRWAVAWKFAATEVVTILEGIELSIGRSGAIIPNARLKPVGLGGVTISRASLHNFGMVEKLGICEGDHVVVQRAGDVIPQVVQVLRELRSDHMHSWVPPDRCPFCNGELTVSKDNNITSCCNNKCPGRHSRKIKHFAKTLFKGLGPSILSDLEEAGMVVDPADFYALDVVSLSRLDGLGEKSAAKLVKAIEESKGKALWELITALGIPSVGVTAAKLLEQWFGSMERLLVASREELLLVPGIGTVSASAIHDWCTDPFNVQLVSSIKEAGFSPTFNDPEIENHAAGNALSDSASQTTTSKVRTTDSEESKGNVETPRLQGKNVVVTGEFEEYSREQIEQLVVLNGGQLRKSVNSKTSFIVAGQSPGPSKMTKAAQLAVPVLDISSFQQLLENDSRPDNSIHSPAPEVKVAVSG</sequence>
<dbReference type="GO" id="GO:0003911">
    <property type="term" value="F:DNA ligase (NAD+) activity"/>
    <property type="evidence" value="ECO:0007669"/>
    <property type="project" value="UniProtKB-EC"/>
</dbReference>
<dbReference type="NCBIfam" id="TIGR00575">
    <property type="entry name" value="dnlj"/>
    <property type="match status" value="1"/>
</dbReference>
<keyword evidence="11" id="KW-0234">DNA repair</keyword>
<dbReference type="EnsemblPlants" id="Pp3c23_20740V3.2">
    <property type="protein sequence ID" value="Pp3c23_20740V3.2"/>
    <property type="gene ID" value="Pp3c23_20740"/>
</dbReference>
<dbReference type="InterPro" id="IPR036420">
    <property type="entry name" value="BRCT_dom_sf"/>
</dbReference>
<evidence type="ECO:0000256" key="11">
    <source>
        <dbReference type="ARBA" id="ARBA00023204"/>
    </source>
</evidence>
<feature type="compositionally biased region" description="Basic and acidic residues" evidence="13">
    <location>
        <begin position="940"/>
        <end position="949"/>
    </location>
</feature>
<comment type="cofactor">
    <cofactor evidence="1">
        <name>Mg(2+)</name>
        <dbReference type="ChEBI" id="CHEBI:18420"/>
    </cofactor>
</comment>
<evidence type="ECO:0000256" key="7">
    <source>
        <dbReference type="ARBA" id="ARBA00022763"/>
    </source>
</evidence>
<evidence type="ECO:0000259" key="14">
    <source>
        <dbReference type="PROSITE" id="PS50172"/>
    </source>
</evidence>
<evidence type="ECO:0000256" key="2">
    <source>
        <dbReference type="ARBA" id="ARBA00004067"/>
    </source>
</evidence>
<organism evidence="15">
    <name type="scientific">Physcomitrium patens</name>
    <name type="common">Spreading-leaved earth moss</name>
    <name type="synonym">Physcomitrella patens</name>
    <dbReference type="NCBI Taxonomy" id="3218"/>
    <lineage>
        <taxon>Eukaryota</taxon>
        <taxon>Viridiplantae</taxon>
        <taxon>Streptophyta</taxon>
        <taxon>Embryophyta</taxon>
        <taxon>Bryophyta</taxon>
        <taxon>Bryophytina</taxon>
        <taxon>Bryopsida</taxon>
        <taxon>Funariidae</taxon>
        <taxon>Funariales</taxon>
        <taxon>Funariaceae</taxon>
        <taxon>Physcomitrium</taxon>
    </lineage>
</organism>
<dbReference type="STRING" id="3218.A0A2K1IK62"/>
<keyword evidence="6" id="KW-0479">Metal-binding</keyword>
<evidence type="ECO:0000256" key="3">
    <source>
        <dbReference type="ARBA" id="ARBA00012722"/>
    </source>
</evidence>
<dbReference type="Gene3D" id="1.10.287.610">
    <property type="entry name" value="Helix hairpin bin"/>
    <property type="match status" value="1"/>
</dbReference>
<evidence type="ECO:0000256" key="8">
    <source>
        <dbReference type="ARBA" id="ARBA00022833"/>
    </source>
</evidence>
<dbReference type="OMA" id="HDVEHEI"/>
<keyword evidence="4" id="KW-0436">Ligase</keyword>
<dbReference type="Pfam" id="PF01653">
    <property type="entry name" value="DNA_ligase_aden"/>
    <property type="match status" value="1"/>
</dbReference>
<dbReference type="GO" id="GO:0006260">
    <property type="term" value="P:DNA replication"/>
    <property type="evidence" value="ECO:0007669"/>
    <property type="project" value="UniProtKB-KW"/>
</dbReference>
<dbReference type="InterPro" id="IPR013839">
    <property type="entry name" value="DNAligase_adenylation"/>
</dbReference>
<dbReference type="NCBIfam" id="NF005932">
    <property type="entry name" value="PRK07956.1"/>
    <property type="match status" value="1"/>
</dbReference>
<dbReference type="Pfam" id="PF14520">
    <property type="entry name" value="HHH_5"/>
    <property type="match status" value="1"/>
</dbReference>
<gene>
    <name evidence="16" type="primary">LOC112275533</name>
    <name evidence="15" type="ORF">PHYPA_028356</name>
</gene>
<dbReference type="PANTHER" id="PTHR23389">
    <property type="entry name" value="CHROMOSOME TRANSMISSION FIDELITY FACTOR 18"/>
    <property type="match status" value="1"/>
</dbReference>
<reference evidence="16" key="3">
    <citation type="submission" date="2020-12" db="UniProtKB">
        <authorList>
            <consortium name="EnsemblPlants"/>
        </authorList>
    </citation>
    <scope>IDENTIFICATION</scope>
</reference>